<dbReference type="Proteomes" id="UP000015106">
    <property type="component" value="Chromosome 1"/>
</dbReference>
<keyword evidence="3" id="KW-1185">Reference proteome</keyword>
<protein>
    <submittedName>
        <fullName evidence="2">Uncharacterized protein</fullName>
    </submittedName>
</protein>
<sequence length="171" mass="18390">SSPLFLSGPWPATRIHPWRASQRGAAEGAEAELRVDGAAARAALPRPRAGEELPAAGAVGPRREEAAVAAEVGGVLARPPPRGDEEELEHLLGLHQVGRAAAAHAPPGRLLEHPPRALLHAAYEEEEHRRASRSLPISSEFFSRDPSLPRFSAPVDLARFDLMKCWFDGSV</sequence>
<organism evidence="2 3">
    <name type="scientific">Triticum urartu</name>
    <name type="common">Red wild einkorn</name>
    <name type="synonym">Crithodium urartu</name>
    <dbReference type="NCBI Taxonomy" id="4572"/>
    <lineage>
        <taxon>Eukaryota</taxon>
        <taxon>Viridiplantae</taxon>
        <taxon>Streptophyta</taxon>
        <taxon>Embryophyta</taxon>
        <taxon>Tracheophyta</taxon>
        <taxon>Spermatophyta</taxon>
        <taxon>Magnoliopsida</taxon>
        <taxon>Liliopsida</taxon>
        <taxon>Poales</taxon>
        <taxon>Poaceae</taxon>
        <taxon>BOP clade</taxon>
        <taxon>Pooideae</taxon>
        <taxon>Triticodae</taxon>
        <taxon>Triticeae</taxon>
        <taxon>Triticinae</taxon>
        <taxon>Triticum</taxon>
    </lineage>
</organism>
<dbReference type="AlphaFoldDB" id="A0A8R7K559"/>
<reference evidence="3" key="1">
    <citation type="journal article" date="2013" name="Nature">
        <title>Draft genome of the wheat A-genome progenitor Triticum urartu.</title>
        <authorList>
            <person name="Ling H.Q."/>
            <person name="Zhao S."/>
            <person name="Liu D."/>
            <person name="Wang J."/>
            <person name="Sun H."/>
            <person name="Zhang C."/>
            <person name="Fan H."/>
            <person name="Li D."/>
            <person name="Dong L."/>
            <person name="Tao Y."/>
            <person name="Gao C."/>
            <person name="Wu H."/>
            <person name="Li Y."/>
            <person name="Cui Y."/>
            <person name="Guo X."/>
            <person name="Zheng S."/>
            <person name="Wang B."/>
            <person name="Yu K."/>
            <person name="Liang Q."/>
            <person name="Yang W."/>
            <person name="Lou X."/>
            <person name="Chen J."/>
            <person name="Feng M."/>
            <person name="Jian J."/>
            <person name="Zhang X."/>
            <person name="Luo G."/>
            <person name="Jiang Y."/>
            <person name="Liu J."/>
            <person name="Wang Z."/>
            <person name="Sha Y."/>
            <person name="Zhang B."/>
            <person name="Wu H."/>
            <person name="Tang D."/>
            <person name="Shen Q."/>
            <person name="Xue P."/>
            <person name="Zou S."/>
            <person name="Wang X."/>
            <person name="Liu X."/>
            <person name="Wang F."/>
            <person name="Yang Y."/>
            <person name="An X."/>
            <person name="Dong Z."/>
            <person name="Zhang K."/>
            <person name="Zhang X."/>
            <person name="Luo M.C."/>
            <person name="Dvorak J."/>
            <person name="Tong Y."/>
            <person name="Wang J."/>
            <person name="Yang H."/>
            <person name="Li Z."/>
            <person name="Wang D."/>
            <person name="Zhang A."/>
            <person name="Wang J."/>
        </authorList>
    </citation>
    <scope>NUCLEOTIDE SEQUENCE</scope>
    <source>
        <strain evidence="3">cv. G1812</strain>
    </source>
</reference>
<evidence type="ECO:0000256" key="1">
    <source>
        <dbReference type="SAM" id="MobiDB-lite"/>
    </source>
</evidence>
<name>A0A8R7K559_TRIUA</name>
<dbReference type="EnsemblPlants" id="TuG1812G0100003115.01.T01">
    <property type="protein sequence ID" value="TuG1812G0100003115.01.T01.cds283348"/>
    <property type="gene ID" value="TuG1812G0100003115.01"/>
</dbReference>
<proteinExistence type="predicted"/>
<feature type="region of interest" description="Disordered" evidence="1">
    <location>
        <begin position="43"/>
        <end position="64"/>
    </location>
</feature>
<reference evidence="2" key="2">
    <citation type="submission" date="2018-03" db="EMBL/GenBank/DDBJ databases">
        <title>The Triticum urartu genome reveals the dynamic nature of wheat genome evolution.</title>
        <authorList>
            <person name="Ling H."/>
            <person name="Ma B."/>
            <person name="Shi X."/>
            <person name="Liu H."/>
            <person name="Dong L."/>
            <person name="Sun H."/>
            <person name="Cao Y."/>
            <person name="Gao Q."/>
            <person name="Zheng S."/>
            <person name="Li Y."/>
            <person name="Yu Y."/>
            <person name="Du H."/>
            <person name="Qi M."/>
            <person name="Li Y."/>
            <person name="Yu H."/>
            <person name="Cui Y."/>
            <person name="Wang N."/>
            <person name="Chen C."/>
            <person name="Wu H."/>
            <person name="Zhao Y."/>
            <person name="Zhang J."/>
            <person name="Li Y."/>
            <person name="Zhou W."/>
            <person name="Zhang B."/>
            <person name="Hu W."/>
            <person name="Eijk M."/>
            <person name="Tang J."/>
            <person name="Witsenboer H."/>
            <person name="Zhao S."/>
            <person name="Li Z."/>
            <person name="Zhang A."/>
            <person name="Wang D."/>
            <person name="Liang C."/>
        </authorList>
    </citation>
    <scope>NUCLEOTIDE SEQUENCE [LARGE SCALE GENOMIC DNA]</scope>
    <source>
        <strain evidence="2">cv. G1812</strain>
    </source>
</reference>
<evidence type="ECO:0000313" key="2">
    <source>
        <dbReference type="EnsemblPlants" id="TuG1812G0100003115.01.T01.cds283348"/>
    </source>
</evidence>
<reference evidence="2" key="3">
    <citation type="submission" date="2022-06" db="UniProtKB">
        <authorList>
            <consortium name="EnsemblPlants"/>
        </authorList>
    </citation>
    <scope>IDENTIFICATION</scope>
</reference>
<accession>A0A8R7K559</accession>
<evidence type="ECO:0000313" key="3">
    <source>
        <dbReference type="Proteomes" id="UP000015106"/>
    </source>
</evidence>
<dbReference type="Gramene" id="TuG1812G0100003115.01.T01">
    <property type="protein sequence ID" value="TuG1812G0100003115.01.T01.cds283348"/>
    <property type="gene ID" value="TuG1812G0100003115.01"/>
</dbReference>